<keyword evidence="4" id="KW-0234">DNA repair</keyword>
<dbReference type="GO" id="GO:0003676">
    <property type="term" value="F:nucleic acid binding"/>
    <property type="evidence" value="ECO:0007669"/>
    <property type="project" value="InterPro"/>
</dbReference>
<dbReference type="GO" id="GO:0006281">
    <property type="term" value="P:DNA repair"/>
    <property type="evidence" value="ECO:0007669"/>
    <property type="project" value="UniProtKB-KW"/>
</dbReference>
<evidence type="ECO:0000256" key="4">
    <source>
        <dbReference type="ARBA" id="ARBA00023204"/>
    </source>
</evidence>
<dbReference type="AlphaFoldDB" id="A0A9W7M6Z0"/>
<dbReference type="EMBL" id="BSYR01000022">
    <property type="protein sequence ID" value="GMI87875.1"/>
    <property type="molecule type" value="Genomic_DNA"/>
</dbReference>
<keyword evidence="6" id="KW-0607">Phytochrome signaling pathway</keyword>
<dbReference type="Pfam" id="PF03178">
    <property type="entry name" value="CPSF_A"/>
    <property type="match status" value="1"/>
</dbReference>
<dbReference type="InterPro" id="IPR036322">
    <property type="entry name" value="WD40_repeat_dom_sf"/>
</dbReference>
<feature type="domain" description="RSE1/DDB1/CPSF1 C-terminal" evidence="7">
    <location>
        <begin position="746"/>
        <end position="1057"/>
    </location>
</feature>
<dbReference type="FunFam" id="2.130.10.10:FF:000070">
    <property type="entry name" value="DNA damage-binding protein 1"/>
    <property type="match status" value="1"/>
</dbReference>
<feature type="domain" description="RSE1/DDB1/CPSF1 second beta-propeller" evidence="9">
    <location>
        <begin position="389"/>
        <end position="698"/>
    </location>
</feature>
<evidence type="ECO:0000259" key="7">
    <source>
        <dbReference type="Pfam" id="PF03178"/>
    </source>
</evidence>
<evidence type="ECO:0000256" key="3">
    <source>
        <dbReference type="ARBA" id="ARBA00022763"/>
    </source>
</evidence>
<dbReference type="FunFam" id="1.10.150.910:FF:000003">
    <property type="entry name" value="DNA damage-binding protein 1a"/>
    <property type="match status" value="1"/>
</dbReference>
<protein>
    <submittedName>
        <fullName evidence="10">Damaged DNA binding protein 1A</fullName>
    </submittedName>
</protein>
<dbReference type="Pfam" id="PF23726">
    <property type="entry name" value="Beta-prop_RSE1_2nd"/>
    <property type="match status" value="1"/>
</dbReference>
<dbReference type="InterPro" id="IPR058543">
    <property type="entry name" value="Beta-prop_RSE1/DDB1/CPSF1_2nd"/>
</dbReference>
<comment type="caution">
    <text evidence="10">The sequence shown here is derived from an EMBL/GenBank/DDBJ whole genome shotgun (WGS) entry which is preliminary data.</text>
</comment>
<keyword evidence="5" id="KW-0539">Nucleus</keyword>
<dbReference type="PANTHER" id="PTHR10644">
    <property type="entry name" value="DNA REPAIR/RNA PROCESSING CPSF FAMILY"/>
    <property type="match status" value="1"/>
</dbReference>
<keyword evidence="11" id="KW-1185">Reference proteome</keyword>
<dbReference type="SUPFAM" id="SSF50978">
    <property type="entry name" value="WD40 repeat-like"/>
    <property type="match status" value="2"/>
</dbReference>
<reference evidence="10" key="1">
    <citation type="submission" date="2023-05" db="EMBL/GenBank/DDBJ databases">
        <title>Genome and transcriptome analyses reveal genes involved in the formation of fine ridges on petal epidermal cells in Hibiscus trionum.</title>
        <authorList>
            <person name="Koshimizu S."/>
            <person name="Masuda S."/>
            <person name="Ishii T."/>
            <person name="Shirasu K."/>
            <person name="Hoshino A."/>
            <person name="Arita M."/>
        </authorList>
    </citation>
    <scope>NUCLEOTIDE SEQUENCE</scope>
    <source>
        <strain evidence="10">Hamamatsu line</strain>
    </source>
</reference>
<dbReference type="Gene3D" id="2.130.10.10">
    <property type="entry name" value="YVTN repeat-like/Quinoprotein amine dehydrogenase"/>
    <property type="match status" value="3"/>
</dbReference>
<evidence type="ECO:0000313" key="11">
    <source>
        <dbReference type="Proteomes" id="UP001165190"/>
    </source>
</evidence>
<proteinExistence type="inferred from homology"/>
<evidence type="ECO:0000256" key="1">
    <source>
        <dbReference type="ARBA" id="ARBA00004123"/>
    </source>
</evidence>
<dbReference type="InterPro" id="IPR015943">
    <property type="entry name" value="WD40/YVTN_repeat-like_dom_sf"/>
</dbReference>
<organism evidence="10 11">
    <name type="scientific">Hibiscus trionum</name>
    <name type="common">Flower of an hour</name>
    <dbReference type="NCBI Taxonomy" id="183268"/>
    <lineage>
        <taxon>Eukaryota</taxon>
        <taxon>Viridiplantae</taxon>
        <taxon>Streptophyta</taxon>
        <taxon>Embryophyta</taxon>
        <taxon>Tracheophyta</taxon>
        <taxon>Spermatophyta</taxon>
        <taxon>Magnoliopsida</taxon>
        <taxon>eudicotyledons</taxon>
        <taxon>Gunneridae</taxon>
        <taxon>Pentapetalae</taxon>
        <taxon>rosids</taxon>
        <taxon>malvids</taxon>
        <taxon>Malvales</taxon>
        <taxon>Malvaceae</taxon>
        <taxon>Malvoideae</taxon>
        <taxon>Hibiscus</taxon>
    </lineage>
</organism>
<comment type="subcellular location">
    <subcellularLocation>
        <location evidence="1">Nucleus</location>
    </subcellularLocation>
</comment>
<dbReference type="Proteomes" id="UP001165190">
    <property type="component" value="Unassembled WGS sequence"/>
</dbReference>
<evidence type="ECO:0000256" key="6">
    <source>
        <dbReference type="ARBA" id="ARBA00084091"/>
    </source>
</evidence>
<evidence type="ECO:0000259" key="9">
    <source>
        <dbReference type="Pfam" id="PF23726"/>
    </source>
</evidence>
<comment type="similarity">
    <text evidence="2">Belongs to the DDB1 family.</text>
</comment>
<feature type="domain" description="RSE1/DDB1/CPSF1 first beta-propeller" evidence="8">
    <location>
        <begin position="16"/>
        <end position="343"/>
    </location>
</feature>
<evidence type="ECO:0000259" key="8">
    <source>
        <dbReference type="Pfam" id="PF10433"/>
    </source>
</evidence>
<dbReference type="Pfam" id="PF10433">
    <property type="entry name" value="Beta-prop_RSE1_1st"/>
    <property type="match status" value="1"/>
</dbReference>
<dbReference type="OrthoDB" id="433457at2759"/>
<dbReference type="GO" id="GO:0009585">
    <property type="term" value="P:red, far-red light phototransduction"/>
    <property type="evidence" value="ECO:0007669"/>
    <property type="project" value="UniProtKB-KW"/>
</dbReference>
<dbReference type="InterPro" id="IPR050358">
    <property type="entry name" value="RSE1/DDB1/CFT1"/>
</dbReference>
<name>A0A9W7M6Z0_HIBTR</name>
<evidence type="ECO:0000313" key="10">
    <source>
        <dbReference type="EMBL" id="GMI87875.1"/>
    </source>
</evidence>
<dbReference type="InterPro" id="IPR004871">
    <property type="entry name" value="RSE1/DDB1/CPSF1_C"/>
</dbReference>
<keyword evidence="3" id="KW-0227">DNA damage</keyword>
<evidence type="ECO:0000256" key="5">
    <source>
        <dbReference type="ARBA" id="ARBA00023242"/>
    </source>
</evidence>
<dbReference type="FunFam" id="2.130.10.10:FF:000267">
    <property type="entry name" value="DNA damage-binding protein 1a"/>
    <property type="match status" value="1"/>
</dbReference>
<accession>A0A9W7M6Z0</accession>
<dbReference type="FunFam" id="2.130.10.10:FF:000182">
    <property type="entry name" value="DNA damage-binding protein 1a"/>
    <property type="match status" value="1"/>
</dbReference>
<sequence length="1088" mass="121149">MSVWNYVVTAHKPTNVTHSCVGNFTGPQELNLIVAKCTRIEISLLTHQGLQPMLDVPIYGRIATLELFRPHGETQDFLFIATERYKFCVLQWDTEASELITRAMGDVSDRIGRPTDNGQIGIIDPDCRLIGLHLYDGLFKVIPFDNKGQLKEAFNIRLEELQVLDIKFLYGCSKPTIVVLYQDNKDARHVKTYEVALKEKDFVEGPWSQNNLDNGADLLIPVPPPLCGVLIIGEETIVYCSANAFKAIPIRPSITKAYGRVDADGSRYLLGDHAGLLHLLVITHEKEKVTGLKIELLGETSIASTISYLDNACVFIGSSYGDSQLIKLNLQPDAKGSFVEVLDRYVNLGPIVDFCVVDLERQGQGQVVTCSGAYKDGSLRIVRNGIGINEQASVELQGIKGMWSLRSSTDDPFDTFLVVSFISETRILAMNLEDELEETEIDGFNSQVQTLFCHDAVYNQLVQVTSSSVRLVSSISRELRDEWNAPSGYSVNVATANATQILVATGGGHLVYLEIGDGKLTEVKHAQLEYEISCLDINPIGENSNSSQLAAVGMWTDISVRIFSLPHLNLITKEQLGGEIIPRSVLLCTFEGISYLLCALGDGHLLNFQLNMSSGELTDRKKVSLGTQPITLRTFTSKNSTHVFAASDRPTVIYSSNKKLLYSNVNLKEVSHMCPFNSAAFPDSLAIAKEGELTIGTIDDIQKLHIRTIPLGEHARRICHQEQSRTFAICCLKNQSSADESEMHLIRLLDDQTFDFISTYPLDTFEYGCSILSCSFSDDTNVYYCVGTAYVLPEENEPTKGRILVFVVEDGKLQLIAEKETKGAVYSLNAFNGKLLAAINQKIQLYKWMLREDGTRELQSECGHHGHILALYVQTRGDFIVVGDLMKSISLLIYKHEEGAIEERARDYNANWMSAVEILDDDIFLGAENNFNLFTVRKNSEGTTDEERGRLEVVGEYHLGEFVNRFRHGSLVMRSPDSDVGQIPTVIFGTVNGVIGVVASLPHDQYVFLEKLQSSLRKVIKGVGGLSHEQWRSFNNEKRTAEARNFLDGDLIESFLDLSRGKMEEISKAVNVSVEELSKRVEELTRLH</sequence>
<evidence type="ECO:0000256" key="2">
    <source>
        <dbReference type="ARBA" id="ARBA00007453"/>
    </source>
</evidence>
<dbReference type="Gene3D" id="1.10.150.910">
    <property type="match status" value="1"/>
</dbReference>
<dbReference type="InterPro" id="IPR018846">
    <property type="entry name" value="Beta-prop_RSE1/DDB1/CPSF1_1st"/>
</dbReference>
<dbReference type="GO" id="GO:0005634">
    <property type="term" value="C:nucleus"/>
    <property type="evidence" value="ECO:0007669"/>
    <property type="project" value="UniProtKB-SubCell"/>
</dbReference>
<gene>
    <name evidence="10" type="ORF">HRI_002456800</name>
</gene>